<reference evidence="1 2" key="1">
    <citation type="submission" date="2020-02" db="EMBL/GenBank/DDBJ databases">
        <title>Whole-genome analyses of novel actinobacteria.</title>
        <authorList>
            <person name="Sahin N."/>
        </authorList>
    </citation>
    <scope>NUCLEOTIDE SEQUENCE [LARGE SCALE GENOMIC DNA]</scope>
    <source>
        <strain evidence="1 2">A7024</strain>
    </source>
</reference>
<dbReference type="EMBL" id="JAAKZV010000311">
    <property type="protein sequence ID" value="NGN69565.1"/>
    <property type="molecule type" value="Genomic_DNA"/>
</dbReference>
<sequence>MVGRSREPGAGSREPEAGRAAAARRVLFVVRNAATLHRLLDVLPVFAGDPRITPLFTLAPGSDYDTGVLARLDREGARTVPWPPPRKSCDLAISASRNGPLHELDAPLVLLPHGAGFN</sequence>
<dbReference type="AlphaFoldDB" id="A0A6G4UBF2"/>
<keyword evidence="2" id="KW-1185">Reference proteome</keyword>
<gene>
    <name evidence="1" type="ORF">G5C51_37475</name>
</gene>
<feature type="non-terminal residue" evidence="1">
    <location>
        <position position="118"/>
    </location>
</feature>
<organism evidence="1 2">
    <name type="scientific">Streptomyces coryli</name>
    <dbReference type="NCBI Taxonomy" id="1128680"/>
    <lineage>
        <taxon>Bacteria</taxon>
        <taxon>Bacillati</taxon>
        <taxon>Actinomycetota</taxon>
        <taxon>Actinomycetes</taxon>
        <taxon>Kitasatosporales</taxon>
        <taxon>Streptomycetaceae</taxon>
        <taxon>Streptomyces</taxon>
    </lineage>
</organism>
<protein>
    <submittedName>
        <fullName evidence="1">Uncharacterized protein</fullName>
    </submittedName>
</protein>
<proteinExistence type="predicted"/>
<accession>A0A6G4UBF2</accession>
<dbReference type="Proteomes" id="UP000481583">
    <property type="component" value="Unassembled WGS sequence"/>
</dbReference>
<comment type="caution">
    <text evidence="1">The sequence shown here is derived from an EMBL/GenBank/DDBJ whole genome shotgun (WGS) entry which is preliminary data.</text>
</comment>
<name>A0A6G4UBF2_9ACTN</name>
<evidence type="ECO:0000313" key="1">
    <source>
        <dbReference type="EMBL" id="NGN69565.1"/>
    </source>
</evidence>
<evidence type="ECO:0000313" key="2">
    <source>
        <dbReference type="Proteomes" id="UP000481583"/>
    </source>
</evidence>